<dbReference type="EMBL" id="SMTK01000004">
    <property type="protein sequence ID" value="TDK24633.1"/>
    <property type="molecule type" value="Genomic_DNA"/>
</dbReference>
<dbReference type="SMART" id="SM00065">
    <property type="entry name" value="GAF"/>
    <property type="match status" value="1"/>
</dbReference>
<proteinExistence type="predicted"/>
<feature type="domain" description="ANTAR" evidence="3">
    <location>
        <begin position="169"/>
        <end position="230"/>
    </location>
</feature>
<dbReference type="InterPro" id="IPR012074">
    <property type="entry name" value="GAF_ANTAR"/>
</dbReference>
<evidence type="ECO:0000256" key="2">
    <source>
        <dbReference type="ARBA" id="ARBA00023163"/>
    </source>
</evidence>
<organism evidence="4 5">
    <name type="scientific">Arthrobacter crusticola</name>
    <dbReference type="NCBI Taxonomy" id="2547960"/>
    <lineage>
        <taxon>Bacteria</taxon>
        <taxon>Bacillati</taxon>
        <taxon>Actinomycetota</taxon>
        <taxon>Actinomycetes</taxon>
        <taxon>Micrococcales</taxon>
        <taxon>Micrococcaceae</taxon>
        <taxon>Arthrobacter</taxon>
    </lineage>
</organism>
<dbReference type="Gene3D" id="1.10.10.10">
    <property type="entry name" value="Winged helix-like DNA-binding domain superfamily/Winged helix DNA-binding domain"/>
    <property type="match status" value="1"/>
</dbReference>
<dbReference type="InterPro" id="IPR029016">
    <property type="entry name" value="GAF-like_dom_sf"/>
</dbReference>
<name>A0A4R5TUC2_9MICC</name>
<dbReference type="OrthoDB" id="3820533at2"/>
<dbReference type="PROSITE" id="PS50921">
    <property type="entry name" value="ANTAR"/>
    <property type="match status" value="1"/>
</dbReference>
<evidence type="ECO:0000259" key="3">
    <source>
        <dbReference type="PROSITE" id="PS50921"/>
    </source>
</evidence>
<dbReference type="Pfam" id="PF13185">
    <property type="entry name" value="GAF_2"/>
    <property type="match status" value="1"/>
</dbReference>
<dbReference type="InterPro" id="IPR003018">
    <property type="entry name" value="GAF"/>
</dbReference>
<dbReference type="Proteomes" id="UP000295411">
    <property type="component" value="Unassembled WGS sequence"/>
</dbReference>
<dbReference type="InterPro" id="IPR005561">
    <property type="entry name" value="ANTAR"/>
</dbReference>
<evidence type="ECO:0000313" key="5">
    <source>
        <dbReference type="Proteomes" id="UP000295411"/>
    </source>
</evidence>
<gene>
    <name evidence="4" type="ORF">E2F48_12460</name>
</gene>
<dbReference type="PIRSF" id="PIRSF036625">
    <property type="entry name" value="GAF_ANTAR"/>
    <property type="match status" value="1"/>
</dbReference>
<dbReference type="Pfam" id="PF03861">
    <property type="entry name" value="ANTAR"/>
    <property type="match status" value="1"/>
</dbReference>
<protein>
    <submittedName>
        <fullName evidence="4">ANTAR domain-containing protein</fullName>
    </submittedName>
</protein>
<accession>A0A4R5TUC2</accession>
<comment type="caution">
    <text evidence="4">The sequence shown here is derived from an EMBL/GenBank/DDBJ whole genome shotgun (WGS) entry which is preliminary data.</text>
</comment>
<dbReference type="AlphaFoldDB" id="A0A4R5TUC2"/>
<dbReference type="Gene3D" id="3.30.450.40">
    <property type="match status" value="1"/>
</dbReference>
<dbReference type="RefSeq" id="WP_133404303.1">
    <property type="nucleotide sequence ID" value="NZ_SMTK01000004.1"/>
</dbReference>
<dbReference type="SUPFAM" id="SSF55781">
    <property type="entry name" value="GAF domain-like"/>
    <property type="match status" value="1"/>
</dbReference>
<keyword evidence="5" id="KW-1185">Reference proteome</keyword>
<reference evidence="4 5" key="1">
    <citation type="submission" date="2019-03" db="EMBL/GenBank/DDBJ databases">
        <title>Arthrobacter sp. nov., an bacterium isolated from biocrust in Mu Us Desert.</title>
        <authorList>
            <person name="Lixiong L."/>
        </authorList>
    </citation>
    <scope>NUCLEOTIDE SEQUENCE [LARGE SCALE GENOMIC DNA]</scope>
    <source>
        <strain evidence="4 5">SLN-3</strain>
    </source>
</reference>
<dbReference type="SMART" id="SM01012">
    <property type="entry name" value="ANTAR"/>
    <property type="match status" value="1"/>
</dbReference>
<evidence type="ECO:0000313" key="4">
    <source>
        <dbReference type="EMBL" id="TDK24633.1"/>
    </source>
</evidence>
<dbReference type="GO" id="GO:0003723">
    <property type="term" value="F:RNA binding"/>
    <property type="evidence" value="ECO:0007669"/>
    <property type="project" value="InterPro"/>
</dbReference>
<sequence length="244" mass="26578">MADRVAGQTPTDYLQELILETDDVEEFLNEFAAFSANQLFDRTGEVLCGVTLLRSRRAGTVASSSPEAKELDEIQYRHADGPGLTACVEHRTVHVADVATDERWPDYLSDISQHGVQSILGVPFDLEAGTMAALNVYSMQNGGFDEESIRTAEGFVRQTSKALMLSVRLAQHSDSVSNLKAAMKSRTAIDIAIGIIMAQNRCSQQEAFNILKAVSSSRNRKVRDIAASVVASIGQGEPETHFEA</sequence>
<dbReference type="InterPro" id="IPR036388">
    <property type="entry name" value="WH-like_DNA-bd_sf"/>
</dbReference>
<evidence type="ECO:0000256" key="1">
    <source>
        <dbReference type="ARBA" id="ARBA00023015"/>
    </source>
</evidence>
<keyword evidence="2" id="KW-0804">Transcription</keyword>
<keyword evidence="1" id="KW-0805">Transcription regulation</keyword>